<protein>
    <submittedName>
        <fullName evidence="1">Uncharacterized protein</fullName>
    </submittedName>
</protein>
<dbReference type="AlphaFoldDB" id="A0A8J3SH40"/>
<dbReference type="EMBL" id="BOOJ01000023">
    <property type="protein sequence ID" value="GIH91959.1"/>
    <property type="molecule type" value="Genomic_DNA"/>
</dbReference>
<proteinExistence type="predicted"/>
<evidence type="ECO:0000313" key="2">
    <source>
        <dbReference type="Proteomes" id="UP000619788"/>
    </source>
</evidence>
<dbReference type="Proteomes" id="UP000619788">
    <property type="component" value="Unassembled WGS sequence"/>
</dbReference>
<sequence length="57" mass="6737">MTVKRMLAAWLRDLANRLDPPPRIVLNISPPPPGTEERIEAAFREELRRVRQRGWFI</sequence>
<dbReference type="RefSeq" id="WP_204064206.1">
    <property type="nucleotide sequence ID" value="NZ_BOOJ01000023.1"/>
</dbReference>
<accession>A0A8J3SH40</accession>
<gene>
    <name evidence="1" type="ORF">Psi01_25890</name>
</gene>
<reference evidence="1 2" key="1">
    <citation type="submission" date="2021-01" db="EMBL/GenBank/DDBJ databases">
        <title>Whole genome shotgun sequence of Planobispora siamensis NBRC 107568.</title>
        <authorList>
            <person name="Komaki H."/>
            <person name="Tamura T."/>
        </authorList>
    </citation>
    <scope>NUCLEOTIDE SEQUENCE [LARGE SCALE GENOMIC DNA]</scope>
    <source>
        <strain evidence="1 2">NBRC 107568</strain>
    </source>
</reference>
<comment type="caution">
    <text evidence="1">The sequence shown here is derived from an EMBL/GenBank/DDBJ whole genome shotgun (WGS) entry which is preliminary data.</text>
</comment>
<keyword evidence="2" id="KW-1185">Reference proteome</keyword>
<evidence type="ECO:0000313" key="1">
    <source>
        <dbReference type="EMBL" id="GIH91959.1"/>
    </source>
</evidence>
<organism evidence="1 2">
    <name type="scientific">Planobispora siamensis</name>
    <dbReference type="NCBI Taxonomy" id="936338"/>
    <lineage>
        <taxon>Bacteria</taxon>
        <taxon>Bacillati</taxon>
        <taxon>Actinomycetota</taxon>
        <taxon>Actinomycetes</taxon>
        <taxon>Streptosporangiales</taxon>
        <taxon>Streptosporangiaceae</taxon>
        <taxon>Planobispora</taxon>
    </lineage>
</organism>
<name>A0A8J3SH40_9ACTN</name>